<dbReference type="InterPro" id="IPR005302">
    <property type="entry name" value="MoCF_Sase_C"/>
</dbReference>
<dbReference type="GO" id="GO:0030151">
    <property type="term" value="F:molybdenum ion binding"/>
    <property type="evidence" value="ECO:0007669"/>
    <property type="project" value="InterPro"/>
</dbReference>
<comment type="caution">
    <text evidence="2">The sequence shown here is derived from an EMBL/GenBank/DDBJ whole genome shotgun (WGS) entry which is preliminary data.</text>
</comment>
<evidence type="ECO:0000313" key="3">
    <source>
        <dbReference type="Proteomes" id="UP000655420"/>
    </source>
</evidence>
<dbReference type="InterPro" id="IPR011037">
    <property type="entry name" value="Pyrv_Knase-like_insert_dom_sf"/>
</dbReference>
<dbReference type="PROSITE" id="PS51340">
    <property type="entry name" value="MOSC"/>
    <property type="match status" value="1"/>
</dbReference>
<sequence>MSLGLASIWRHPVKSLGTEQLASVTLEAGRALPFDRAWAVAHGASAWDASAPAWVPCGNFLRVTHAPALAAVSARLDADAGTLTLTHPARDPITVAPADQVDEARLTEWLLPLTDGARPGPYRIATAPGAAMTDMAEPFVSILSMASLRALGQHAGVAPDPRRFRGNFWIDGADAWDEEDWVGRTLAIGPVRLRIVEPIGRCRAIDADPVTGRRGAPVFETLRETRGHTRFGLYAEVVAGGEIAQNAEVTLA</sequence>
<keyword evidence="3" id="KW-1185">Reference proteome</keyword>
<dbReference type="Gene3D" id="2.40.33.20">
    <property type="entry name" value="PK beta-barrel domain-like"/>
    <property type="match status" value="1"/>
</dbReference>
<name>A0A8J7SA68_9RHOB</name>
<dbReference type="EMBL" id="JAEHHL010000001">
    <property type="protein sequence ID" value="MBK0398147.1"/>
    <property type="molecule type" value="Genomic_DNA"/>
</dbReference>
<dbReference type="RefSeq" id="WP_200606859.1">
    <property type="nucleotide sequence ID" value="NZ_JAEHHL010000001.1"/>
</dbReference>
<accession>A0A8J7SA68</accession>
<gene>
    <name evidence="2" type="ORF">H0I76_03005</name>
</gene>
<dbReference type="Proteomes" id="UP000655420">
    <property type="component" value="Unassembled WGS sequence"/>
</dbReference>
<evidence type="ECO:0000313" key="2">
    <source>
        <dbReference type="EMBL" id="MBK0398147.1"/>
    </source>
</evidence>
<dbReference type="GO" id="GO:0003824">
    <property type="term" value="F:catalytic activity"/>
    <property type="evidence" value="ECO:0007669"/>
    <property type="project" value="InterPro"/>
</dbReference>
<dbReference type="Pfam" id="PF03476">
    <property type="entry name" value="MOSC_N"/>
    <property type="match status" value="1"/>
</dbReference>
<dbReference type="AlphaFoldDB" id="A0A8J7SA68"/>
<feature type="domain" description="MOSC" evidence="1">
    <location>
        <begin position="111"/>
        <end position="252"/>
    </location>
</feature>
<proteinExistence type="predicted"/>
<evidence type="ECO:0000259" key="1">
    <source>
        <dbReference type="PROSITE" id="PS51340"/>
    </source>
</evidence>
<protein>
    <submittedName>
        <fullName evidence="2">MOSC domain-containing protein</fullName>
    </submittedName>
</protein>
<dbReference type="InterPro" id="IPR005303">
    <property type="entry name" value="MOCOS_middle"/>
</dbReference>
<organism evidence="2 3">
    <name type="scientific">Thermohalobaculum xanthum</name>
    <dbReference type="NCBI Taxonomy" id="2753746"/>
    <lineage>
        <taxon>Bacteria</taxon>
        <taxon>Pseudomonadati</taxon>
        <taxon>Pseudomonadota</taxon>
        <taxon>Alphaproteobacteria</taxon>
        <taxon>Rhodobacterales</taxon>
        <taxon>Paracoccaceae</taxon>
        <taxon>Thermohalobaculum</taxon>
    </lineage>
</organism>
<dbReference type="Pfam" id="PF03473">
    <property type="entry name" value="MOSC"/>
    <property type="match status" value="1"/>
</dbReference>
<dbReference type="SUPFAM" id="SSF50800">
    <property type="entry name" value="PK beta-barrel domain-like"/>
    <property type="match status" value="1"/>
</dbReference>
<dbReference type="GO" id="GO:0030170">
    <property type="term" value="F:pyridoxal phosphate binding"/>
    <property type="evidence" value="ECO:0007669"/>
    <property type="project" value="InterPro"/>
</dbReference>
<reference evidence="2" key="1">
    <citation type="submission" date="2020-12" db="EMBL/GenBank/DDBJ databases">
        <title>Bacterial taxonomy.</title>
        <authorList>
            <person name="Pan X."/>
        </authorList>
    </citation>
    <scope>NUCLEOTIDE SEQUENCE</scope>
    <source>
        <strain evidence="2">M0105</strain>
    </source>
</reference>